<evidence type="ECO:0000313" key="3">
    <source>
        <dbReference type="EMBL" id="EIY90110.1"/>
    </source>
</evidence>
<keyword evidence="2" id="KW-0812">Transmembrane</keyword>
<accession>A0A0E2AJJ4</accession>
<proteinExistence type="predicted"/>
<dbReference type="Proteomes" id="UP000003879">
    <property type="component" value="Unassembled WGS sequence"/>
</dbReference>
<gene>
    <name evidence="3" type="ORF">HMPREF1056_04117</name>
</gene>
<keyword evidence="2" id="KW-0472">Membrane</keyword>
<evidence type="ECO:0000313" key="4">
    <source>
        <dbReference type="Proteomes" id="UP000003879"/>
    </source>
</evidence>
<feature type="transmembrane region" description="Helical" evidence="2">
    <location>
        <begin position="17"/>
        <end position="34"/>
    </location>
</feature>
<sequence>METIQEIIDTIKQWPSTIWWVMGALFIISWFWDTPLRKKRNKDKVTDDKNNNLKNSNMTDKKELRGNLMKEGVILWAVFTGEGKAALRMDNEIHAENGKIGHGRLLSPDVPVLHEILTPDNAYSFLSLSEIGVWIRIRMRLRYPGTEDSAVKQSEYEPEMCFPAWIAGEKTGRISLFLQEPSTGICAIPDMVGIPGLPDLQPDSVPVKVEMLIRKASPLLEHPEYSEDIKKRADRKSNLMKEGVLVWIMFTAGEKAVLYANDRIHFTEDGKYVPGKLLSSDISPFHQIYDWDVQYPWIRSKPEISVRYRIRLRYPGANDAGIEQSEYEPEACFPAWIVPQEGGQTGLCLEEPSTGQYFIPDMTGLPGLPELQPDGIPLRVELLIRQAHWISDVADPAYLKIISYSASLEAFSTKISDNQEVKSCNIQTEI</sequence>
<evidence type="ECO:0000256" key="2">
    <source>
        <dbReference type="SAM" id="Phobius"/>
    </source>
</evidence>
<comment type="caution">
    <text evidence="3">The sequence shown here is derived from an EMBL/GenBank/DDBJ whole genome shotgun (WGS) entry which is preliminary data.</text>
</comment>
<keyword evidence="2" id="KW-1133">Transmembrane helix</keyword>
<dbReference type="PATRIC" id="fig|997883.3.peg.4351"/>
<reference evidence="3 4" key="1">
    <citation type="submission" date="2012-02" db="EMBL/GenBank/DDBJ databases">
        <title>The Genome Sequence of Bacteroides fragilis CL07T12C05.</title>
        <authorList>
            <consortium name="The Broad Institute Genome Sequencing Platform"/>
            <person name="Earl A."/>
            <person name="Ward D."/>
            <person name="Feldgarden M."/>
            <person name="Gevers D."/>
            <person name="Zitomersky N.L."/>
            <person name="Coyne M.J."/>
            <person name="Comstock L.E."/>
            <person name="Young S.K."/>
            <person name="Zeng Q."/>
            <person name="Gargeya S."/>
            <person name="Fitzgerald M."/>
            <person name="Haas B."/>
            <person name="Abouelleil A."/>
            <person name="Alvarado L."/>
            <person name="Arachchi H.M."/>
            <person name="Berlin A."/>
            <person name="Chapman S.B."/>
            <person name="Gearin G."/>
            <person name="Goldberg J."/>
            <person name="Griggs A."/>
            <person name="Gujja S."/>
            <person name="Hansen M."/>
            <person name="Heiman D."/>
            <person name="Howarth C."/>
            <person name="Larimer J."/>
            <person name="Lui A."/>
            <person name="MacDonald P.J.P."/>
            <person name="McCowen C."/>
            <person name="Montmayeur A."/>
            <person name="Murphy C."/>
            <person name="Neiman D."/>
            <person name="Pearson M."/>
            <person name="Priest M."/>
            <person name="Roberts A."/>
            <person name="Saif S."/>
            <person name="Shea T."/>
            <person name="Sisk P."/>
            <person name="Stolte C."/>
            <person name="Sykes S."/>
            <person name="Wortman J."/>
            <person name="Nusbaum C."/>
            <person name="Birren B."/>
        </authorList>
    </citation>
    <scope>NUCLEOTIDE SEQUENCE [LARGE SCALE GENOMIC DNA]</scope>
    <source>
        <strain evidence="3 4">CL07T12C05</strain>
    </source>
</reference>
<dbReference type="AlphaFoldDB" id="A0A0E2AJJ4"/>
<dbReference type="HOGENOM" id="CLU_637218_0_0_10"/>
<name>A0A0E2AJJ4_BACFG</name>
<feature type="region of interest" description="Disordered" evidence="1">
    <location>
        <begin position="41"/>
        <end position="60"/>
    </location>
</feature>
<organism evidence="3 4">
    <name type="scientific">Bacteroides fragilis CL07T12C05</name>
    <dbReference type="NCBI Taxonomy" id="997883"/>
    <lineage>
        <taxon>Bacteria</taxon>
        <taxon>Pseudomonadati</taxon>
        <taxon>Bacteroidota</taxon>
        <taxon>Bacteroidia</taxon>
        <taxon>Bacteroidales</taxon>
        <taxon>Bacteroidaceae</taxon>
        <taxon>Bacteroides</taxon>
    </lineage>
</organism>
<dbReference type="EMBL" id="AGXN01000023">
    <property type="protein sequence ID" value="EIY90110.1"/>
    <property type="molecule type" value="Genomic_DNA"/>
</dbReference>
<protein>
    <submittedName>
        <fullName evidence="3">Uncharacterized protein</fullName>
    </submittedName>
</protein>
<dbReference type="RefSeq" id="WP_005797309.1">
    <property type="nucleotide sequence ID" value="NZ_JH724218.1"/>
</dbReference>
<evidence type="ECO:0000256" key="1">
    <source>
        <dbReference type="SAM" id="MobiDB-lite"/>
    </source>
</evidence>